<organism evidence="2">
    <name type="scientific">mine drainage metagenome</name>
    <dbReference type="NCBI Taxonomy" id="410659"/>
    <lineage>
        <taxon>unclassified sequences</taxon>
        <taxon>metagenomes</taxon>
        <taxon>ecological metagenomes</taxon>
    </lineage>
</organism>
<dbReference type="EMBL" id="UOYP01000678">
    <property type="protein sequence ID" value="VAY89556.1"/>
    <property type="molecule type" value="Genomic_DNA"/>
</dbReference>
<evidence type="ECO:0000313" key="2">
    <source>
        <dbReference type="EMBL" id="VAY89556.1"/>
    </source>
</evidence>
<dbReference type="NCBIfam" id="NF033559">
    <property type="entry name" value="transpos_IS1634"/>
    <property type="match status" value="1"/>
</dbReference>
<sequence length="608" mass="68111">MFIRQTRTNNKATGESYFTHRLVRTERIGGKVRQVTLLNLGRHFPIRQEDWPLLCRRIEELIGGQAVMIQDTVPEAIEKAAQRYAGRLIEMPQDIASESGAATDTPGHDFQEVDIGSLQLMKPRSVGVESLGLYALSQLGFVEKLSELGVNGVMRAAILGNVIGRMTKPASELATWNWLQQHSALGELIDFDFEAMPHTRLYHASDVLMKHRQVIEDHIFSAVQTLFGLDETVTLYDLTNTYFEGDVEGNEKAQRGHSKEKRSDCPLVTLGLVLDGSGFVRRSKTFAGNVAECGTLEVILKGLNAPQGALVIMDRGIATEANVGWLIEHGYRYLVVSRDRVRKFDETQGISIETAGGDPLRIQKEISEDGKEVRLYCHSLGREKKESAMVERFATGFEAGLKKIVEGLAKPRGEKRYGKLLERIGRLKEKSRGAGQHYQVELIADESGKLVTGLAWKKVPVDGTMATHPGIYCLRSNETTWDEEKLWRTYTMLTDLESVFRSLKSELGLRPVYHSKEERADGHLFITVLAYQAVQVLRAKLKKADIRDNWASLRETMSVQRRVTASFQQRDGRTLNVRKCTVAEPDLMKIYRALGVSPAPGGTKKLIS</sequence>
<dbReference type="InterPro" id="IPR047654">
    <property type="entry name" value="IS1634_transpos"/>
</dbReference>
<name>A0A3P3ZRJ6_9ZZZZ</name>
<evidence type="ECO:0000259" key="1">
    <source>
        <dbReference type="Pfam" id="PF01609"/>
    </source>
</evidence>
<protein>
    <submittedName>
        <fullName evidence="2">Transposase</fullName>
    </submittedName>
</protein>
<dbReference type="AlphaFoldDB" id="A0A3P3ZRJ6"/>
<feature type="domain" description="Transposase IS4-like" evidence="1">
    <location>
        <begin position="233"/>
        <end position="531"/>
    </location>
</feature>
<proteinExistence type="predicted"/>
<dbReference type="GO" id="GO:0003677">
    <property type="term" value="F:DNA binding"/>
    <property type="evidence" value="ECO:0007669"/>
    <property type="project" value="InterPro"/>
</dbReference>
<dbReference type="InterPro" id="IPR002559">
    <property type="entry name" value="Transposase_11"/>
</dbReference>
<dbReference type="PANTHER" id="PTHR34614">
    <property type="match status" value="1"/>
</dbReference>
<dbReference type="InterPro" id="IPR012337">
    <property type="entry name" value="RNaseH-like_sf"/>
</dbReference>
<accession>A0A3P3ZRJ6</accession>
<gene>
    <name evidence="2" type="ORF">CARN8_7090004</name>
</gene>
<dbReference type="SUPFAM" id="SSF53098">
    <property type="entry name" value="Ribonuclease H-like"/>
    <property type="match status" value="1"/>
</dbReference>
<dbReference type="Pfam" id="PF01609">
    <property type="entry name" value="DDE_Tnp_1"/>
    <property type="match status" value="1"/>
</dbReference>
<dbReference type="PANTHER" id="PTHR34614:SF2">
    <property type="entry name" value="TRANSPOSASE IS4-LIKE DOMAIN-CONTAINING PROTEIN"/>
    <property type="match status" value="1"/>
</dbReference>
<reference evidence="2" key="1">
    <citation type="submission" date="2018-10" db="EMBL/GenBank/DDBJ databases">
        <authorList>
            <person name="Plewniak F."/>
        </authorList>
    </citation>
    <scope>NUCLEOTIDE SEQUENCE</scope>
</reference>
<dbReference type="GO" id="GO:0006313">
    <property type="term" value="P:DNA transposition"/>
    <property type="evidence" value="ECO:0007669"/>
    <property type="project" value="InterPro"/>
</dbReference>
<dbReference type="GO" id="GO:0004803">
    <property type="term" value="F:transposase activity"/>
    <property type="evidence" value="ECO:0007669"/>
    <property type="project" value="InterPro"/>
</dbReference>